<feature type="signal peptide" evidence="1">
    <location>
        <begin position="1"/>
        <end position="19"/>
    </location>
</feature>
<dbReference type="Proteomes" id="UP000672934">
    <property type="component" value="Unassembled WGS sequence"/>
</dbReference>
<dbReference type="EMBL" id="CAJPUY010000018">
    <property type="protein sequence ID" value="CAG2152284.1"/>
    <property type="molecule type" value="Genomic_DNA"/>
</dbReference>
<sequence>MSVNARAARPLAISMPVVACLLASCATGRDAPPPELRPADGGRVIATLRAAGVQVYQCKRDQGGQLVWTFRAPEAALYDAYGRPAGKHYAGPTWEASDGSKVTGKVLRQAANAREADSIPLLLLQATSSGGPGLLSTARYVQRLNTQGGVALPQACSQEGIENRMPYRADYVFID</sequence>
<name>A0A916J0I8_9BURK</name>
<dbReference type="Pfam" id="PF11937">
    <property type="entry name" value="DUF3455"/>
    <property type="match status" value="1"/>
</dbReference>
<keyword evidence="1" id="KW-0732">Signal</keyword>
<accession>A0A916J0I8</accession>
<dbReference type="InterPro" id="IPR021851">
    <property type="entry name" value="DUF3455"/>
</dbReference>
<evidence type="ECO:0008006" key="4">
    <source>
        <dbReference type="Google" id="ProtNLM"/>
    </source>
</evidence>
<comment type="caution">
    <text evidence="2">The sequence shown here is derived from an EMBL/GenBank/DDBJ whole genome shotgun (WGS) entry which is preliminary data.</text>
</comment>
<organism evidence="2 3">
    <name type="scientific">Cupriavidus yeoncheonensis</name>
    <dbReference type="NCBI Taxonomy" id="1462994"/>
    <lineage>
        <taxon>Bacteria</taxon>
        <taxon>Pseudomonadati</taxon>
        <taxon>Pseudomonadota</taxon>
        <taxon>Betaproteobacteria</taxon>
        <taxon>Burkholderiales</taxon>
        <taxon>Burkholderiaceae</taxon>
        <taxon>Cupriavidus</taxon>
    </lineage>
</organism>
<dbReference type="AlphaFoldDB" id="A0A916J0I8"/>
<dbReference type="PANTHER" id="PTHR35567:SF1">
    <property type="entry name" value="CONSERVED FUNGAL PROTEIN (AFU_ORTHOLOGUE AFUA_1G14230)"/>
    <property type="match status" value="1"/>
</dbReference>
<evidence type="ECO:0000313" key="3">
    <source>
        <dbReference type="Proteomes" id="UP000672934"/>
    </source>
</evidence>
<reference evidence="2" key="1">
    <citation type="submission" date="2021-03" db="EMBL/GenBank/DDBJ databases">
        <authorList>
            <person name="Peeters C."/>
        </authorList>
    </citation>
    <scope>NUCLEOTIDE SEQUENCE</scope>
    <source>
        <strain evidence="2">LMG 31506</strain>
    </source>
</reference>
<dbReference type="PANTHER" id="PTHR35567">
    <property type="entry name" value="MALATE DEHYDROGENASE (AFU_ORTHOLOGUE AFUA_2G13800)"/>
    <property type="match status" value="1"/>
</dbReference>
<gene>
    <name evidence="2" type="ORF">LMG31506_04575</name>
</gene>
<dbReference type="PROSITE" id="PS51257">
    <property type="entry name" value="PROKAR_LIPOPROTEIN"/>
    <property type="match status" value="1"/>
</dbReference>
<evidence type="ECO:0000313" key="2">
    <source>
        <dbReference type="EMBL" id="CAG2152284.1"/>
    </source>
</evidence>
<evidence type="ECO:0000256" key="1">
    <source>
        <dbReference type="SAM" id="SignalP"/>
    </source>
</evidence>
<keyword evidence="3" id="KW-1185">Reference proteome</keyword>
<protein>
    <recommendedName>
        <fullName evidence="4">DUF3455 domain-containing protein</fullName>
    </recommendedName>
</protein>
<proteinExistence type="predicted"/>
<feature type="chain" id="PRO_5037847081" description="DUF3455 domain-containing protein" evidence="1">
    <location>
        <begin position="20"/>
        <end position="175"/>
    </location>
</feature>